<evidence type="ECO:0000256" key="5">
    <source>
        <dbReference type="ARBA" id="ARBA00022490"/>
    </source>
</evidence>
<evidence type="ECO:0000256" key="4">
    <source>
        <dbReference type="ARBA" id="ARBA00022448"/>
    </source>
</evidence>
<dbReference type="GO" id="GO:0005049">
    <property type="term" value="F:nuclear export signal receptor activity"/>
    <property type="evidence" value="ECO:0007669"/>
    <property type="project" value="InterPro"/>
</dbReference>
<evidence type="ECO:0000256" key="2">
    <source>
        <dbReference type="ARBA" id="ARBA00004496"/>
    </source>
</evidence>
<evidence type="ECO:0000313" key="9">
    <source>
        <dbReference type="Proteomes" id="UP000008983"/>
    </source>
</evidence>
<dbReference type="Proteomes" id="UP000008983">
    <property type="component" value="Unassembled WGS sequence"/>
</dbReference>
<dbReference type="AlphaFoldDB" id="G0R607"/>
<keyword evidence="7" id="KW-0539">Nucleus</keyword>
<dbReference type="GeneID" id="14903136"/>
<dbReference type="RefSeq" id="XP_004023957.1">
    <property type="nucleotide sequence ID" value="XM_004023908.1"/>
</dbReference>
<evidence type="ECO:0000256" key="7">
    <source>
        <dbReference type="ARBA" id="ARBA00023242"/>
    </source>
</evidence>
<evidence type="ECO:0000256" key="1">
    <source>
        <dbReference type="ARBA" id="ARBA00004123"/>
    </source>
</evidence>
<keyword evidence="9" id="KW-1185">Reference proteome</keyword>
<dbReference type="eggNOG" id="KOG1410">
    <property type="taxonomic scope" value="Eukaryota"/>
</dbReference>
<dbReference type="PANTHER" id="PTHR12596:SF2">
    <property type="entry name" value="EXPORTIN-7 ISOFORM X1"/>
    <property type="match status" value="1"/>
</dbReference>
<sequence length="343" mass="40748">MPLIQQLSNLLLQGNKGQLQKKEFYKLRTKVYQLIAFVYMDDQFDNYVRSIDQILQQITFNQQNCQKDEMIKFFYDASGLAQNIDVGNIYRVFLKKTYNLYKFIYSENLLRFGLDQELMIPGLKLLTNLIDNKTQRITILNNQNYGYLMFRDFSVFLNKYGSFLLEQFSKELVNNNNIKLVLLYWRILNKFITSKLIKFSVFQLFGDSSFINYLQINLDLKFSLFNYVFQYPKLAQVFLSNLLLISEQFLETVFSFMNQSYTINIFAICKEFLLKITQENFKYGSLSMFQDDTLITNTSQIIQNLCVFCVEEINIKLCDDIDKNVQQVYAQGQPLFKEYIQME</sequence>
<dbReference type="GO" id="GO:0005643">
    <property type="term" value="C:nuclear pore"/>
    <property type="evidence" value="ECO:0007669"/>
    <property type="project" value="TreeGrafter"/>
</dbReference>
<comment type="subcellular location">
    <subcellularLocation>
        <location evidence="2">Cytoplasm</location>
    </subcellularLocation>
    <subcellularLocation>
        <location evidence="1">Nucleus</location>
    </subcellularLocation>
</comment>
<keyword evidence="4" id="KW-0813">Transport</keyword>
<dbReference type="PANTHER" id="PTHR12596">
    <property type="entry name" value="EXPORTIN 4,7-RELATED"/>
    <property type="match status" value="1"/>
</dbReference>
<dbReference type="InterPro" id="IPR044189">
    <property type="entry name" value="XPO4/7-like"/>
</dbReference>
<gene>
    <name evidence="8" type="ORF">IMG5_201900</name>
</gene>
<proteinExistence type="inferred from homology"/>
<dbReference type="GO" id="GO:0006611">
    <property type="term" value="P:protein export from nucleus"/>
    <property type="evidence" value="ECO:0007669"/>
    <property type="project" value="TreeGrafter"/>
</dbReference>
<accession>G0R607</accession>
<reference evidence="8 9" key="1">
    <citation type="submission" date="2011-07" db="EMBL/GenBank/DDBJ databases">
        <authorList>
            <person name="Coyne R."/>
            <person name="Brami D."/>
            <person name="Johnson J."/>
            <person name="Hostetler J."/>
            <person name="Hannick L."/>
            <person name="Clark T."/>
            <person name="Cassidy-Hanley D."/>
            <person name="Inman J."/>
        </authorList>
    </citation>
    <scope>NUCLEOTIDE SEQUENCE [LARGE SCALE GENOMIC DNA]</scope>
    <source>
        <strain evidence="8 9">G5</strain>
    </source>
</reference>
<evidence type="ECO:0000313" key="8">
    <source>
        <dbReference type="EMBL" id="EGR27073.1"/>
    </source>
</evidence>
<dbReference type="EMBL" id="GL984388">
    <property type="protein sequence ID" value="EGR27073.1"/>
    <property type="molecule type" value="Genomic_DNA"/>
</dbReference>
<dbReference type="GO" id="GO:0005737">
    <property type="term" value="C:cytoplasm"/>
    <property type="evidence" value="ECO:0007669"/>
    <property type="project" value="UniProtKB-SubCell"/>
</dbReference>
<organism evidence="8 9">
    <name type="scientific">Ichthyophthirius multifiliis</name>
    <name type="common">White spot disease agent</name>
    <name type="synonym">Ich</name>
    <dbReference type="NCBI Taxonomy" id="5932"/>
    <lineage>
        <taxon>Eukaryota</taxon>
        <taxon>Sar</taxon>
        <taxon>Alveolata</taxon>
        <taxon>Ciliophora</taxon>
        <taxon>Intramacronucleata</taxon>
        <taxon>Oligohymenophorea</taxon>
        <taxon>Hymenostomatida</taxon>
        <taxon>Ophryoglenina</taxon>
        <taxon>Ichthyophthirius</taxon>
    </lineage>
</organism>
<keyword evidence="6" id="KW-0653">Protein transport</keyword>
<protein>
    <submittedName>
        <fullName evidence="8">Uncharacterized protein</fullName>
    </submittedName>
</protein>
<dbReference type="InParanoid" id="G0R607"/>
<keyword evidence="5" id="KW-0963">Cytoplasm</keyword>
<name>G0R607_ICHMU</name>
<evidence type="ECO:0000256" key="6">
    <source>
        <dbReference type="ARBA" id="ARBA00022927"/>
    </source>
</evidence>
<dbReference type="OrthoDB" id="289761at2759"/>
<comment type="similarity">
    <text evidence="3">Belongs to the exportin family.</text>
</comment>
<evidence type="ECO:0000256" key="3">
    <source>
        <dbReference type="ARBA" id="ARBA00009466"/>
    </source>
</evidence>